<evidence type="ECO:0000313" key="1">
    <source>
        <dbReference type="EMBL" id="EMR13864.1"/>
    </source>
</evidence>
<name>M7PTT5_9GAMM</name>
<protein>
    <recommendedName>
        <fullName evidence="3">RiboL-PSP-HEPN domain-containing protein</fullName>
    </recommendedName>
</protein>
<dbReference type="EMBL" id="APHR01000013">
    <property type="protein sequence ID" value="EMR13864.1"/>
    <property type="molecule type" value="Genomic_DNA"/>
</dbReference>
<evidence type="ECO:0008006" key="3">
    <source>
        <dbReference type="Google" id="ProtNLM"/>
    </source>
</evidence>
<proteinExistence type="predicted"/>
<sequence>MAGRPRKEFQEYLTESTSSHVSHADYLESPASAFLKHSVEAKSAIDLCIRHFPKNQNETYKKDAIDSLQHLVVAVLPTVMGHFETYQRYLFAGTFDLSVFLANFDVDDFFKKLSKETNIQIDWPRLAAHRASGASSVGTLLSDSMSGWHDPERVNKYFGCFGLPYQLFTNDDKERLLTLWQLRHSIVHTGGTLTLADAQKVASLNTFGGRNISFENNFIFEVSRKLHPLVQASTNGFGSAFIGRLIGSTTEEDRQKIDKFFEVKSSVAVWLN</sequence>
<organism evidence="1 2">
    <name type="scientific">Methylophaga lonarensis MPL</name>
    <dbReference type="NCBI Taxonomy" id="1286106"/>
    <lineage>
        <taxon>Bacteria</taxon>
        <taxon>Pseudomonadati</taxon>
        <taxon>Pseudomonadota</taxon>
        <taxon>Gammaproteobacteria</taxon>
        <taxon>Thiotrichales</taxon>
        <taxon>Piscirickettsiaceae</taxon>
        <taxon>Methylophaga</taxon>
    </lineage>
</organism>
<keyword evidence="2" id="KW-1185">Reference proteome</keyword>
<accession>M7PTT5</accession>
<gene>
    <name evidence="1" type="ORF">MPL1_03003</name>
</gene>
<dbReference type="AlphaFoldDB" id="M7PTT5"/>
<dbReference type="eggNOG" id="ENOG502Z9M9">
    <property type="taxonomic scope" value="Bacteria"/>
</dbReference>
<evidence type="ECO:0000313" key="2">
    <source>
        <dbReference type="Proteomes" id="UP000012019"/>
    </source>
</evidence>
<dbReference type="PATRIC" id="fig|1286106.3.peg.600"/>
<dbReference type="RefSeq" id="WP_009725639.1">
    <property type="nucleotide sequence ID" value="NZ_APHR01000013.1"/>
</dbReference>
<comment type="caution">
    <text evidence="1">The sequence shown here is derived from an EMBL/GenBank/DDBJ whole genome shotgun (WGS) entry which is preliminary data.</text>
</comment>
<dbReference type="Proteomes" id="UP000012019">
    <property type="component" value="Unassembled WGS sequence"/>
</dbReference>
<reference evidence="1 2" key="1">
    <citation type="journal article" date="2013" name="Genome Announc.">
        <title>Draft Genome Sequence of Methylophaga lonarensis MPLT, a Haloalkaliphilic (Non-Methane-Utilizing) Methylotroph.</title>
        <authorList>
            <person name="Shetty S.A."/>
            <person name="Marathe N.P."/>
            <person name="Munot H."/>
            <person name="Antony C.P."/>
            <person name="Dhotre D.P."/>
            <person name="Murrell J.C."/>
            <person name="Shouche Y.S."/>
        </authorList>
    </citation>
    <scope>NUCLEOTIDE SEQUENCE [LARGE SCALE GENOMIC DNA]</scope>
    <source>
        <strain evidence="1 2">MPL</strain>
    </source>
</reference>
<dbReference type="OrthoDB" id="582412at2"/>